<dbReference type="SUPFAM" id="SSF50370">
    <property type="entry name" value="Ricin B-like lectins"/>
    <property type="match status" value="1"/>
</dbReference>
<feature type="region of interest" description="Disordered" evidence="1">
    <location>
        <begin position="120"/>
        <end position="198"/>
    </location>
</feature>
<reference evidence="3" key="2">
    <citation type="submission" date="2020-09" db="EMBL/GenBank/DDBJ databases">
        <authorList>
            <person name="Sun Q."/>
            <person name="Ohkuma M."/>
        </authorList>
    </citation>
    <scope>NUCLEOTIDE SEQUENCE</scope>
    <source>
        <strain evidence="3">JCM 13064</strain>
    </source>
</reference>
<name>A0A917RNR2_9ACTN</name>
<proteinExistence type="predicted"/>
<evidence type="ECO:0000313" key="3">
    <source>
        <dbReference type="EMBL" id="GGL16750.1"/>
    </source>
</evidence>
<gene>
    <name evidence="3" type="ORF">GCM10007964_68440</name>
</gene>
<protein>
    <recommendedName>
        <fullName evidence="5">XRE family transcriptional regulator</fullName>
    </recommendedName>
</protein>
<evidence type="ECO:0000256" key="2">
    <source>
        <dbReference type="SAM" id="Phobius"/>
    </source>
</evidence>
<dbReference type="AlphaFoldDB" id="A0A917RNR2"/>
<keyword evidence="2" id="KW-1133">Transmembrane helix</keyword>
<keyword evidence="2" id="KW-0812">Transmembrane</keyword>
<dbReference type="CDD" id="cd00161">
    <property type="entry name" value="beta-trefoil_Ricin-like"/>
    <property type="match status" value="1"/>
</dbReference>
<dbReference type="Proteomes" id="UP000645217">
    <property type="component" value="Unassembled WGS sequence"/>
</dbReference>
<reference evidence="3" key="1">
    <citation type="journal article" date="2014" name="Int. J. Syst. Evol. Microbiol.">
        <title>Complete genome sequence of Corynebacterium casei LMG S-19264T (=DSM 44701T), isolated from a smear-ripened cheese.</title>
        <authorList>
            <consortium name="US DOE Joint Genome Institute (JGI-PGF)"/>
            <person name="Walter F."/>
            <person name="Albersmeier A."/>
            <person name="Kalinowski J."/>
            <person name="Ruckert C."/>
        </authorList>
    </citation>
    <scope>NUCLEOTIDE SEQUENCE</scope>
    <source>
        <strain evidence="3">JCM 13064</strain>
    </source>
</reference>
<comment type="caution">
    <text evidence="3">The sequence shown here is derived from an EMBL/GenBank/DDBJ whole genome shotgun (WGS) entry which is preliminary data.</text>
</comment>
<dbReference type="EMBL" id="BMNT01000055">
    <property type="protein sequence ID" value="GGL16750.1"/>
    <property type="molecule type" value="Genomic_DNA"/>
</dbReference>
<evidence type="ECO:0008006" key="5">
    <source>
        <dbReference type="Google" id="ProtNLM"/>
    </source>
</evidence>
<feature type="transmembrane region" description="Helical" evidence="2">
    <location>
        <begin position="201"/>
        <end position="222"/>
    </location>
</feature>
<sequence length="402" mass="42770">MSGGRSQARAGRSIEFGEWYVQTGIGAPPPDPGDAKTIVRFVERMRELKAWSGLSYRQLERNAGGHGEHLSYSTLAGALSRNQLPRDELLRAFVLACGCDAKTAAEWVAARQTLAMRVLSPEPDEPGPVEPGPDGPAPDEAEAGDPEAGHPRPVGPEPGGTSPGGPVPAGHRPAPGDGVPLAGSRWERLTRRPRPKRMRPARVVPVTALLLSCGVVAATLAADRWPLGGSSGSRDPGPASPRPTATGGPAVARTPSVASGEYRIRLAHSGLCLSERADSKGRILQMPCARAYPPMTLRAEADGTHRITTVHPSEGPGCMGIRYAETTPGPFVYDDFCQSTNKGGERFRVERVTTPVRGFRIRPAHNTLCFGVPEGSRKEGAVVWQMACDARSSAQIFLLEPR</sequence>
<accession>A0A917RNR2</accession>
<dbReference type="InterPro" id="IPR035992">
    <property type="entry name" value="Ricin_B-like_lectins"/>
</dbReference>
<organism evidence="3 4">
    <name type="scientific">Sphaerisporangium melleum</name>
    <dbReference type="NCBI Taxonomy" id="321316"/>
    <lineage>
        <taxon>Bacteria</taxon>
        <taxon>Bacillati</taxon>
        <taxon>Actinomycetota</taxon>
        <taxon>Actinomycetes</taxon>
        <taxon>Streptosporangiales</taxon>
        <taxon>Streptosporangiaceae</taxon>
        <taxon>Sphaerisporangium</taxon>
    </lineage>
</organism>
<evidence type="ECO:0000313" key="4">
    <source>
        <dbReference type="Proteomes" id="UP000645217"/>
    </source>
</evidence>
<keyword evidence="2" id="KW-0472">Membrane</keyword>
<dbReference type="Gene3D" id="2.80.10.50">
    <property type="match status" value="1"/>
</dbReference>
<keyword evidence="4" id="KW-1185">Reference proteome</keyword>
<evidence type="ECO:0000256" key="1">
    <source>
        <dbReference type="SAM" id="MobiDB-lite"/>
    </source>
</evidence>
<feature type="region of interest" description="Disordered" evidence="1">
    <location>
        <begin position="225"/>
        <end position="256"/>
    </location>
</feature>